<accession>A0A8J4YGU6</accession>
<dbReference type="OrthoDB" id="6123206at2759"/>
<dbReference type="AlphaFoldDB" id="A0A8J4YGU6"/>
<gene>
    <name evidence="1" type="ORF">GWK47_047172</name>
</gene>
<organism evidence="1 2">
    <name type="scientific">Chionoecetes opilio</name>
    <name type="common">Atlantic snow crab</name>
    <name type="synonym">Cancer opilio</name>
    <dbReference type="NCBI Taxonomy" id="41210"/>
    <lineage>
        <taxon>Eukaryota</taxon>
        <taxon>Metazoa</taxon>
        <taxon>Ecdysozoa</taxon>
        <taxon>Arthropoda</taxon>
        <taxon>Crustacea</taxon>
        <taxon>Multicrustacea</taxon>
        <taxon>Malacostraca</taxon>
        <taxon>Eumalacostraca</taxon>
        <taxon>Eucarida</taxon>
        <taxon>Decapoda</taxon>
        <taxon>Pleocyemata</taxon>
        <taxon>Brachyura</taxon>
        <taxon>Eubrachyura</taxon>
        <taxon>Majoidea</taxon>
        <taxon>Majidae</taxon>
        <taxon>Chionoecetes</taxon>
    </lineage>
</organism>
<dbReference type="PANTHER" id="PTHR46704:SF1">
    <property type="entry name" value="TELOMERE LENGTH REGULATION PROTEIN TEL2 HOMOLOG"/>
    <property type="match status" value="1"/>
</dbReference>
<dbReference type="Proteomes" id="UP000770661">
    <property type="component" value="Unassembled WGS sequence"/>
</dbReference>
<evidence type="ECO:0000313" key="1">
    <source>
        <dbReference type="EMBL" id="KAG0721085.1"/>
    </source>
</evidence>
<sequence>MDQEAKYARVIGLLVNQRDLDLEQVLSTELTAYPPSMFQADGQMRVATGKATLKKNLQHATQNHQLVVTGENDMPTQVSKGRKSPRLDLASTHEEADILITQQAIHLAKEDPESHVQVVCDDTYVFALLAYYYLSEKLQSSLTMQSPIMGRSCIDVKETARKHSAIVPELLALHALTGCDSFATTYGIGKTKAIAVARKGYTLDQLGIPLANIVEVTEQATAFMGACYGITTPTSSMTKIRQKLWAQKTGKSTAAPKLCSLPPTTEAFEQNVRRAHHQVAHWYSALSGDPPTLAAVEHGWEADDTNKCLIPRNMEGRCILRPGAHSQAGQMWLHI</sequence>
<reference evidence="1" key="1">
    <citation type="submission" date="2020-07" db="EMBL/GenBank/DDBJ databases">
        <title>The High-quality genome of the commercially important snow crab, Chionoecetes opilio.</title>
        <authorList>
            <person name="Jeong J.-H."/>
            <person name="Ryu S."/>
        </authorList>
    </citation>
    <scope>NUCLEOTIDE SEQUENCE</scope>
    <source>
        <strain evidence="1">MADBK_172401_WGS</strain>
        <tissue evidence="1">Digestive gland</tissue>
    </source>
</reference>
<comment type="caution">
    <text evidence="1">The sequence shown here is derived from an EMBL/GenBank/DDBJ whole genome shotgun (WGS) entry which is preliminary data.</text>
</comment>
<dbReference type="PANTHER" id="PTHR46704">
    <property type="entry name" value="CXC DOMAIN-CONTAINING PROTEIN-RELATED"/>
    <property type="match status" value="1"/>
</dbReference>
<keyword evidence="2" id="KW-1185">Reference proteome</keyword>
<evidence type="ECO:0000313" key="2">
    <source>
        <dbReference type="Proteomes" id="UP000770661"/>
    </source>
</evidence>
<dbReference type="EMBL" id="JACEEZ010011884">
    <property type="protein sequence ID" value="KAG0721085.1"/>
    <property type="molecule type" value="Genomic_DNA"/>
</dbReference>
<protein>
    <submittedName>
        <fullName evidence="1">Uncharacterized protein</fullName>
    </submittedName>
</protein>
<proteinExistence type="predicted"/>
<name>A0A8J4YGU6_CHIOP</name>